<evidence type="ECO:0000313" key="3">
    <source>
        <dbReference type="Proteomes" id="UP000829758"/>
    </source>
</evidence>
<dbReference type="Proteomes" id="UP001155145">
    <property type="component" value="Unassembled WGS sequence"/>
</dbReference>
<reference evidence="1" key="1">
    <citation type="submission" date="2021-10" db="EMBL/GenBank/DDBJ databases">
        <title>Novel species in genus Arthrobacter.</title>
        <authorList>
            <person name="Liu Y."/>
        </authorList>
    </citation>
    <scope>NUCLEOTIDE SEQUENCE</scope>
    <source>
        <strain evidence="3">zg-Y462</strain>
        <strain evidence="1">Zg-Y462</strain>
    </source>
</reference>
<dbReference type="AlphaFoldDB" id="A0A9X1S958"/>
<protein>
    <recommendedName>
        <fullName evidence="5">PE-PPE domain-containing protein</fullName>
    </recommendedName>
</protein>
<dbReference type="Gene3D" id="3.40.50.1820">
    <property type="entry name" value="alpha/beta hydrolase"/>
    <property type="match status" value="1"/>
</dbReference>
<gene>
    <name evidence="1" type="ORF">LJ755_05355</name>
    <name evidence="2" type="ORF">MUK71_15565</name>
</gene>
<organism evidence="1 4">
    <name type="scientific">Arthrobacter zhangbolii</name>
    <dbReference type="NCBI Taxonomy" id="2886936"/>
    <lineage>
        <taxon>Bacteria</taxon>
        <taxon>Bacillati</taxon>
        <taxon>Actinomycetota</taxon>
        <taxon>Actinomycetes</taxon>
        <taxon>Micrococcales</taxon>
        <taxon>Micrococcaceae</taxon>
        <taxon>Arthrobacter</taxon>
    </lineage>
</organism>
<proteinExistence type="predicted"/>
<evidence type="ECO:0008006" key="5">
    <source>
        <dbReference type="Google" id="ProtNLM"/>
    </source>
</evidence>
<evidence type="ECO:0000313" key="1">
    <source>
        <dbReference type="EMBL" id="MCC3272156.1"/>
    </source>
</evidence>
<dbReference type="SUPFAM" id="SSF53474">
    <property type="entry name" value="alpha/beta-Hydrolases"/>
    <property type="match status" value="1"/>
</dbReference>
<keyword evidence="3" id="KW-1185">Reference proteome</keyword>
<evidence type="ECO:0000313" key="2">
    <source>
        <dbReference type="EMBL" id="UON91971.1"/>
    </source>
</evidence>
<dbReference type="EMBL" id="JAJFZT010000003">
    <property type="protein sequence ID" value="MCC3272156.1"/>
    <property type="molecule type" value="Genomic_DNA"/>
</dbReference>
<accession>A0A9X1S958</accession>
<dbReference type="EMBL" id="CP094984">
    <property type="protein sequence ID" value="UON91971.1"/>
    <property type="molecule type" value="Genomic_DNA"/>
</dbReference>
<dbReference type="Proteomes" id="UP000829758">
    <property type="component" value="Chromosome"/>
</dbReference>
<sequence length="481" mass="50040">MLQEADIVGALGAADTAGDKPVYIVAGGAAGLLVQYEDLVRIAGRMELAAERLHSLREQAAELWQEPGVGTSLPADRIRVHLAGAVGNLALCAAALDRLVDGVRESARQYAATEGRIQLMLPSLGPLPLAPWIIPGPRAGGFPTLPQTESALASPADERAMAAAMWVVRKMGFGKPRPVTVTALPGKPELVQVEGTARSILSRSEVLKRENREGVVEILRIDEAGKSIFVVTIPGTQDGANGSNPFGFTGNGESRLEESRYVAAGVAEALRQAEAEAGDSVILSGYSQGGDHAANVAAELGRDSEYDVDFLLTAGSPTGATDLPPGLPALHLEHVQDWVPGIDSIANPDTADRVTLTRLDPVTTPAGEDVGLGPGHRLDHYQQAAAMADASDDASLRTVLGSLGAAIGTATVATRHLYRFSREPLTQVPLRHAGPSMPVAKAGPSLPVAPGFRPVAGAGAPVVPDVEPSARRAVCTDPLPR</sequence>
<evidence type="ECO:0000313" key="4">
    <source>
        <dbReference type="Proteomes" id="UP001155145"/>
    </source>
</evidence>
<dbReference type="InterPro" id="IPR029058">
    <property type="entry name" value="AB_hydrolase_fold"/>
</dbReference>
<name>A0A9X1S958_9MICC</name>
<dbReference type="RefSeq" id="WP_227928247.1">
    <property type="nucleotide sequence ID" value="NZ_CP094984.1"/>
</dbReference>